<proteinExistence type="predicted"/>
<comment type="caution">
    <text evidence="2">The sequence shown here is derived from an EMBL/GenBank/DDBJ whole genome shotgun (WGS) entry which is preliminary data.</text>
</comment>
<feature type="region of interest" description="Disordered" evidence="1">
    <location>
        <begin position="1"/>
        <end position="21"/>
    </location>
</feature>
<dbReference type="EMBL" id="MU825895">
    <property type="protein sequence ID" value="KAJ7383786.1"/>
    <property type="molecule type" value="Genomic_DNA"/>
</dbReference>
<gene>
    <name evidence="2" type="ORF">OS493_026320</name>
</gene>
<keyword evidence="3" id="KW-1185">Reference proteome</keyword>
<evidence type="ECO:0000313" key="2">
    <source>
        <dbReference type="EMBL" id="KAJ7383786.1"/>
    </source>
</evidence>
<organism evidence="2 3">
    <name type="scientific">Desmophyllum pertusum</name>
    <dbReference type="NCBI Taxonomy" id="174260"/>
    <lineage>
        <taxon>Eukaryota</taxon>
        <taxon>Metazoa</taxon>
        <taxon>Cnidaria</taxon>
        <taxon>Anthozoa</taxon>
        <taxon>Hexacorallia</taxon>
        <taxon>Scleractinia</taxon>
        <taxon>Caryophylliina</taxon>
        <taxon>Caryophylliidae</taxon>
        <taxon>Desmophyllum</taxon>
    </lineage>
</organism>
<accession>A0A9X0D231</accession>
<dbReference type="Proteomes" id="UP001163046">
    <property type="component" value="Unassembled WGS sequence"/>
</dbReference>
<dbReference type="AlphaFoldDB" id="A0A9X0D231"/>
<reference evidence="2" key="1">
    <citation type="submission" date="2023-01" db="EMBL/GenBank/DDBJ databases">
        <title>Genome assembly of the deep-sea coral Lophelia pertusa.</title>
        <authorList>
            <person name="Herrera S."/>
            <person name="Cordes E."/>
        </authorList>
    </citation>
    <scope>NUCLEOTIDE SEQUENCE</scope>
    <source>
        <strain evidence="2">USNM1676648</strain>
        <tissue evidence="2">Polyp</tissue>
    </source>
</reference>
<name>A0A9X0D231_9CNID</name>
<protein>
    <submittedName>
        <fullName evidence="2">Uncharacterized protein</fullName>
    </submittedName>
</protein>
<evidence type="ECO:0000313" key="3">
    <source>
        <dbReference type="Proteomes" id="UP001163046"/>
    </source>
</evidence>
<evidence type="ECO:0000256" key="1">
    <source>
        <dbReference type="SAM" id="MobiDB-lite"/>
    </source>
</evidence>
<sequence>MPGDPSPKASPGGVISYNGDSARGWNDPQLLPSLITKPATDRNDVANGVAGLKLNGVTQPLFTPQPVTTSAPLLNNVLSAPSIPAVFTRSISTPSFTDPVVTNTNQAPVHSALAVNPPAVHVHAKSTDNLSGNLGNLCLRLKTIVLNQ</sequence>